<protein>
    <submittedName>
        <fullName evidence="1">Uncharacterized protein</fullName>
    </submittedName>
</protein>
<dbReference type="EMBL" id="BAAAZX010000060">
    <property type="protein sequence ID" value="GAA4032372.1"/>
    <property type="molecule type" value="Genomic_DNA"/>
</dbReference>
<organism evidence="1 2">
    <name type="scientific">Streptomyces plumbiresistens</name>
    <dbReference type="NCBI Taxonomy" id="511811"/>
    <lineage>
        <taxon>Bacteria</taxon>
        <taxon>Bacillati</taxon>
        <taxon>Actinomycetota</taxon>
        <taxon>Actinomycetes</taxon>
        <taxon>Kitasatosporales</taxon>
        <taxon>Streptomycetaceae</taxon>
        <taxon>Streptomyces</taxon>
    </lineage>
</organism>
<proteinExistence type="predicted"/>
<name>A0ABP7TWL5_9ACTN</name>
<reference evidence="2" key="1">
    <citation type="journal article" date="2019" name="Int. J. Syst. Evol. Microbiol.">
        <title>The Global Catalogue of Microorganisms (GCM) 10K type strain sequencing project: providing services to taxonomists for standard genome sequencing and annotation.</title>
        <authorList>
            <consortium name="The Broad Institute Genomics Platform"/>
            <consortium name="The Broad Institute Genome Sequencing Center for Infectious Disease"/>
            <person name="Wu L."/>
            <person name="Ma J."/>
        </authorList>
    </citation>
    <scope>NUCLEOTIDE SEQUENCE [LARGE SCALE GENOMIC DNA]</scope>
    <source>
        <strain evidence="2">JCM 16924</strain>
    </source>
</reference>
<gene>
    <name evidence="1" type="ORF">GCM10022232_92880</name>
</gene>
<accession>A0ABP7TWL5</accession>
<evidence type="ECO:0000313" key="1">
    <source>
        <dbReference type="EMBL" id="GAA4032372.1"/>
    </source>
</evidence>
<dbReference type="Proteomes" id="UP001500456">
    <property type="component" value="Unassembled WGS sequence"/>
</dbReference>
<keyword evidence="2" id="KW-1185">Reference proteome</keyword>
<comment type="caution">
    <text evidence="1">The sequence shown here is derived from an EMBL/GenBank/DDBJ whole genome shotgun (WGS) entry which is preliminary data.</text>
</comment>
<evidence type="ECO:0000313" key="2">
    <source>
        <dbReference type="Proteomes" id="UP001500456"/>
    </source>
</evidence>
<sequence>MPVSYSIFLLRFVDGKVVALDAERLRQVTEPYVVAGGAEEGFSQLRAEDGGEADLYHASQDEDGMLCVTATHFARGAMSGVLARLAAALGASIVPQDGGALIFHEDDRRHLPEDLQGKAVVIAPVADAFQAAFDVL</sequence>